<feature type="domain" description="HTH tetR-type" evidence="4">
    <location>
        <begin position="1"/>
        <end position="50"/>
    </location>
</feature>
<dbReference type="InterPro" id="IPR023772">
    <property type="entry name" value="DNA-bd_HTH_TetR-type_CS"/>
</dbReference>
<evidence type="ECO:0000256" key="1">
    <source>
        <dbReference type="ARBA" id="ARBA00022491"/>
    </source>
</evidence>
<evidence type="ECO:0000256" key="2">
    <source>
        <dbReference type="ARBA" id="ARBA00023125"/>
    </source>
</evidence>
<dbReference type="PANTHER" id="PTHR43479">
    <property type="entry name" value="ACREF/ENVCD OPERON REPRESSOR-RELATED"/>
    <property type="match status" value="1"/>
</dbReference>
<dbReference type="Proteomes" id="UP000199159">
    <property type="component" value="Unassembled WGS sequence"/>
</dbReference>
<dbReference type="STRING" id="930152.SAMN05216565_107208"/>
<name>A0A1H0VSQ2_9BACI</name>
<gene>
    <name evidence="5" type="ORF">SAMN05216565_107208</name>
</gene>
<evidence type="ECO:0000313" key="6">
    <source>
        <dbReference type="Proteomes" id="UP000199159"/>
    </source>
</evidence>
<dbReference type="Gene3D" id="1.10.10.60">
    <property type="entry name" value="Homeodomain-like"/>
    <property type="match status" value="1"/>
</dbReference>
<dbReference type="InterPro" id="IPR009057">
    <property type="entry name" value="Homeodomain-like_sf"/>
</dbReference>
<evidence type="ECO:0000256" key="3">
    <source>
        <dbReference type="PROSITE-ProRule" id="PRU00335"/>
    </source>
</evidence>
<dbReference type="InterPro" id="IPR050624">
    <property type="entry name" value="HTH-type_Tx_Regulator"/>
</dbReference>
<dbReference type="AlphaFoldDB" id="A0A1H0VSQ2"/>
<feature type="DNA-binding region" description="H-T-H motif" evidence="3">
    <location>
        <begin position="13"/>
        <end position="32"/>
    </location>
</feature>
<dbReference type="SUPFAM" id="SSF48498">
    <property type="entry name" value="Tetracyclin repressor-like, C-terminal domain"/>
    <property type="match status" value="1"/>
</dbReference>
<protein>
    <submittedName>
        <fullName evidence="5">DNA-binding transcriptional regulator, AcrR family</fullName>
    </submittedName>
</protein>
<dbReference type="GO" id="GO:0003677">
    <property type="term" value="F:DNA binding"/>
    <property type="evidence" value="ECO:0007669"/>
    <property type="project" value="UniProtKB-UniRule"/>
</dbReference>
<proteinExistence type="predicted"/>
<dbReference type="InterPro" id="IPR001647">
    <property type="entry name" value="HTH_TetR"/>
</dbReference>
<dbReference type="PANTHER" id="PTHR43479:SF11">
    <property type="entry name" value="ACREF_ENVCD OPERON REPRESSOR-RELATED"/>
    <property type="match status" value="1"/>
</dbReference>
<dbReference type="SUPFAM" id="SSF46689">
    <property type="entry name" value="Homeodomain-like"/>
    <property type="match status" value="1"/>
</dbReference>
<dbReference type="Pfam" id="PF00440">
    <property type="entry name" value="TetR_N"/>
    <property type="match status" value="1"/>
</dbReference>
<dbReference type="EMBL" id="FNJU01000007">
    <property type="protein sequence ID" value="SDP81547.1"/>
    <property type="molecule type" value="Genomic_DNA"/>
</dbReference>
<evidence type="ECO:0000259" key="4">
    <source>
        <dbReference type="PROSITE" id="PS50977"/>
    </source>
</evidence>
<dbReference type="PROSITE" id="PS50977">
    <property type="entry name" value="HTH_TETR_2"/>
    <property type="match status" value="1"/>
</dbReference>
<dbReference type="InterPro" id="IPR036271">
    <property type="entry name" value="Tet_transcr_reg_TetR-rel_C_sf"/>
</dbReference>
<dbReference type="Gene3D" id="1.10.357.10">
    <property type="entry name" value="Tetracycline Repressor, domain 2"/>
    <property type="match status" value="1"/>
</dbReference>
<reference evidence="6" key="1">
    <citation type="submission" date="2016-10" db="EMBL/GenBank/DDBJ databases">
        <authorList>
            <person name="Varghese N."/>
            <person name="Submissions S."/>
        </authorList>
    </citation>
    <scope>NUCLEOTIDE SEQUENCE [LARGE SCALE GENOMIC DNA]</scope>
    <source>
        <strain evidence="6">IBRC-M10078</strain>
    </source>
</reference>
<accession>A0A1H0VSQ2</accession>
<sequence>MEQFVQSGYEKASTNEIVKEAQISKGSLFNYFNNKKDLYLYLIDHALKVLDGIYDEIDMNERDLFKRISQIGFIKLGIQQKYPLVFDFLRSTQEEQAVEVKSEVEKILGNTLKNGLSRLYENLDWSKFREDVDSEKAFQILNWTMAGFAEIQIKKLDSFENVGKELISEWESYSEILTRCFYKEEE</sequence>
<organism evidence="5 6">
    <name type="scientific">Litchfieldia salsa</name>
    <dbReference type="NCBI Taxonomy" id="930152"/>
    <lineage>
        <taxon>Bacteria</taxon>
        <taxon>Bacillati</taxon>
        <taxon>Bacillota</taxon>
        <taxon>Bacilli</taxon>
        <taxon>Bacillales</taxon>
        <taxon>Bacillaceae</taxon>
        <taxon>Litchfieldia</taxon>
    </lineage>
</organism>
<keyword evidence="2 3" id="KW-0238">DNA-binding</keyword>
<keyword evidence="6" id="KW-1185">Reference proteome</keyword>
<keyword evidence="1" id="KW-0678">Repressor</keyword>
<dbReference type="PROSITE" id="PS01081">
    <property type="entry name" value="HTH_TETR_1"/>
    <property type="match status" value="1"/>
</dbReference>
<evidence type="ECO:0000313" key="5">
    <source>
        <dbReference type="EMBL" id="SDP81547.1"/>
    </source>
</evidence>